<dbReference type="Proteomes" id="UP000029443">
    <property type="component" value="Unassembled WGS sequence"/>
</dbReference>
<dbReference type="EMBL" id="ARXU01000006">
    <property type="protein sequence ID" value="KGD61025.1"/>
    <property type="molecule type" value="Genomic_DNA"/>
</dbReference>
<proteinExistence type="predicted"/>
<protein>
    <submittedName>
        <fullName evidence="2">Uncharacterized protein</fullName>
    </submittedName>
</protein>
<feature type="chain" id="PRO_5045439574" evidence="1">
    <location>
        <begin position="32"/>
        <end position="348"/>
    </location>
</feature>
<organism evidence="2 3">
    <name type="scientific">Alcanivorax jadensis T9</name>
    <dbReference type="NCBI Taxonomy" id="1177181"/>
    <lineage>
        <taxon>Bacteria</taxon>
        <taxon>Pseudomonadati</taxon>
        <taxon>Pseudomonadota</taxon>
        <taxon>Gammaproteobacteria</taxon>
        <taxon>Oceanospirillales</taxon>
        <taxon>Alcanivoracaceae</taxon>
        <taxon>Alcanivorax</taxon>
    </lineage>
</organism>
<evidence type="ECO:0000256" key="1">
    <source>
        <dbReference type="SAM" id="SignalP"/>
    </source>
</evidence>
<feature type="signal peptide" evidence="1">
    <location>
        <begin position="1"/>
        <end position="31"/>
    </location>
</feature>
<keyword evidence="3" id="KW-1185">Reference proteome</keyword>
<name>A0ABR4WCW0_9GAMM</name>
<gene>
    <name evidence="2" type="ORF">T9A_01885</name>
</gene>
<reference evidence="2 3" key="1">
    <citation type="submission" date="2012-09" db="EMBL/GenBank/DDBJ databases">
        <title>Genome Sequence of alkane-degrading Bacterium Alcanivorax jadensis T9.</title>
        <authorList>
            <person name="Lai Q."/>
            <person name="Shao Z."/>
        </authorList>
    </citation>
    <scope>NUCLEOTIDE SEQUENCE [LARGE SCALE GENOMIC DNA]</scope>
    <source>
        <strain evidence="2 3">T9</strain>
    </source>
</reference>
<evidence type="ECO:0000313" key="2">
    <source>
        <dbReference type="EMBL" id="KGD61025.1"/>
    </source>
</evidence>
<keyword evidence="1" id="KW-0732">Signal</keyword>
<dbReference type="RefSeq" id="WP_035247612.1">
    <property type="nucleotide sequence ID" value="NZ_ARXU01000006.1"/>
</dbReference>
<accession>A0ABR4WCW0</accession>
<sequence length="348" mass="36226">MSSFKRLKGMAGASMVAGAGLVGMMASSARAGVKTSWTGTDEGYLTFHDANKDWAHGFYFSGSNSSVITDIYSSISEGAIGKTASCTTSVTTFWNCYSYSDAYDGVLGLGVNGNWFDPVGADAVITDYQIDAGTNVDIDTDLDASIKWAFLKDDPVTRGLFTVTNKGAIEQSVTFQIYGNWGSDGQGGIINTSNDDQTVDSTDTWVTISDDLVDGANGDPVITTGISGEGSTVDTTVVDLDTSDYDIDYTVTIPAGESRSVVVFHQMSKSITDASAIESNYESGSALSSAGLLVGLSNTERSRVVNYALPKAAEVAARTGSSSSSGGSAGAALMALIAALGVSRRRRV</sequence>
<comment type="caution">
    <text evidence="2">The sequence shown here is derived from an EMBL/GenBank/DDBJ whole genome shotgun (WGS) entry which is preliminary data.</text>
</comment>
<evidence type="ECO:0000313" key="3">
    <source>
        <dbReference type="Proteomes" id="UP000029443"/>
    </source>
</evidence>